<dbReference type="GO" id="GO:0005886">
    <property type="term" value="C:plasma membrane"/>
    <property type="evidence" value="ECO:0007669"/>
    <property type="project" value="UniProtKB-SubCell"/>
</dbReference>
<reference evidence="8 9" key="2">
    <citation type="journal article" date="2012" name="BMC Genomics">
        <title>The genome of Pelobacter carbinolicus reveals surprising metabolic capabilities and physiological features.</title>
        <authorList>
            <person name="Aklujkar M."/>
            <person name="Haveman S.A."/>
            <person name="Didonato R.Jr."/>
            <person name="Chertkov O."/>
            <person name="Han C.S."/>
            <person name="Land M.L."/>
            <person name="Brown P."/>
            <person name="Lovley D.R."/>
        </authorList>
    </citation>
    <scope>NUCLEOTIDE SEQUENCE [LARGE SCALE GENOMIC DNA]</scope>
    <source>
        <strain evidence="9">DSM 2380 / NBRC 103641 / GraBd1</strain>
    </source>
</reference>
<dbReference type="EMBL" id="CP000142">
    <property type="protein sequence ID" value="ABA89330.1"/>
    <property type="molecule type" value="Genomic_DNA"/>
</dbReference>
<dbReference type="STRING" id="338963.Pcar_2090"/>
<keyword evidence="5 6" id="KW-0472">Membrane</keyword>
<dbReference type="HOGENOM" id="CLU_038944_3_2_7"/>
<evidence type="ECO:0000259" key="7">
    <source>
        <dbReference type="Pfam" id="PF09335"/>
    </source>
</evidence>
<dbReference type="InterPro" id="IPR015414">
    <property type="entry name" value="TMEM64"/>
</dbReference>
<evidence type="ECO:0000256" key="5">
    <source>
        <dbReference type="ARBA" id="ARBA00023136"/>
    </source>
</evidence>
<comment type="caution">
    <text evidence="6">Lacks conserved residue(s) required for the propagation of feature annotation.</text>
</comment>
<keyword evidence="4 6" id="KW-1133">Transmembrane helix</keyword>
<feature type="transmembrane region" description="Helical" evidence="6">
    <location>
        <begin position="171"/>
        <end position="189"/>
    </location>
</feature>
<dbReference type="AlphaFoldDB" id="Q3A2S7"/>
<feature type="transmembrane region" description="Helical" evidence="6">
    <location>
        <begin position="209"/>
        <end position="227"/>
    </location>
</feature>
<comment type="similarity">
    <text evidence="6">Belongs to the TVP38/TMEM64 family.</text>
</comment>
<evidence type="ECO:0000313" key="9">
    <source>
        <dbReference type="Proteomes" id="UP000002534"/>
    </source>
</evidence>
<gene>
    <name evidence="8" type="ordered locus">Pcar_2090</name>
</gene>
<evidence type="ECO:0000256" key="3">
    <source>
        <dbReference type="ARBA" id="ARBA00022692"/>
    </source>
</evidence>
<dbReference type="Proteomes" id="UP000002534">
    <property type="component" value="Chromosome"/>
</dbReference>
<keyword evidence="3 6" id="KW-0812">Transmembrane</keyword>
<keyword evidence="9" id="KW-1185">Reference proteome</keyword>
<evidence type="ECO:0000313" key="8">
    <source>
        <dbReference type="EMBL" id="ABA89330.1"/>
    </source>
</evidence>
<evidence type="ECO:0000256" key="2">
    <source>
        <dbReference type="ARBA" id="ARBA00022475"/>
    </source>
</evidence>
<dbReference type="KEGG" id="pca:Pcar_2090"/>
<evidence type="ECO:0000256" key="1">
    <source>
        <dbReference type="ARBA" id="ARBA00004651"/>
    </source>
</evidence>
<comment type="subcellular location">
    <subcellularLocation>
        <location evidence="1 6">Cell membrane</location>
        <topology evidence="1 6">Multi-pass membrane protein</topology>
    </subcellularLocation>
</comment>
<feature type="transmembrane region" description="Helical" evidence="6">
    <location>
        <begin position="53"/>
        <end position="78"/>
    </location>
</feature>
<dbReference type="OrthoDB" id="9779114at2"/>
<accession>Q3A2S7</accession>
<reference evidence="9" key="1">
    <citation type="submission" date="2005-10" db="EMBL/GenBank/DDBJ databases">
        <title>Complete sequence of Pelobacter carbinolicus DSM 2380.</title>
        <authorList>
            <person name="Copeland A."/>
            <person name="Lucas S."/>
            <person name="Lapidus A."/>
            <person name="Barry K."/>
            <person name="Detter J.C."/>
            <person name="Glavina T."/>
            <person name="Hammon N."/>
            <person name="Israni S."/>
            <person name="Pitluck S."/>
            <person name="Chertkov O."/>
            <person name="Schmutz J."/>
            <person name="Larimer F."/>
            <person name="Land M."/>
            <person name="Kyrpides N."/>
            <person name="Ivanova N."/>
            <person name="Richardson P."/>
        </authorList>
    </citation>
    <scope>NUCLEOTIDE SEQUENCE [LARGE SCALE GENOMIC DNA]</scope>
    <source>
        <strain evidence="9">DSM 2380 / NBRC 103641 / GraBd1</strain>
    </source>
</reference>
<keyword evidence="2 6" id="KW-1003">Cell membrane</keyword>
<dbReference type="Pfam" id="PF09335">
    <property type="entry name" value="VTT_dom"/>
    <property type="match status" value="1"/>
</dbReference>
<sequence length="238" mass="25843">MPRSPIDRVQIKTAHVKGALLLLLILLLLVLLRCLDAETLLQQALSGIDSVGRWGFLLFVALYVLATVFLIPGLLLTLGAGVLFGVVKGTLLVSVASILGAVCAFLLGRSAARERIATRIAKNPRFDAIDRAVAREGWKIVLLTRLSPVFPFNLLNYAYGLTRISLRHYFWASWVGMLPGTVMYVYLGSLAGDLARLGAGRTTHSAGEWALYLVGLVATVAVTLYVTRLARAALRDKV</sequence>
<name>Q3A2S7_SYNC1</name>
<dbReference type="RefSeq" id="WP_011341842.1">
    <property type="nucleotide sequence ID" value="NC_007498.2"/>
</dbReference>
<dbReference type="InterPro" id="IPR032816">
    <property type="entry name" value="VTT_dom"/>
</dbReference>
<evidence type="ECO:0000256" key="6">
    <source>
        <dbReference type="RuleBase" id="RU366058"/>
    </source>
</evidence>
<protein>
    <recommendedName>
        <fullName evidence="6">TVP38/TMEM64 family membrane protein</fullName>
    </recommendedName>
</protein>
<dbReference type="eggNOG" id="COG0398">
    <property type="taxonomic scope" value="Bacteria"/>
</dbReference>
<proteinExistence type="inferred from homology"/>
<feature type="transmembrane region" description="Helical" evidence="6">
    <location>
        <begin position="90"/>
        <end position="108"/>
    </location>
</feature>
<dbReference type="PANTHER" id="PTHR12677">
    <property type="entry name" value="GOLGI APPARATUS MEMBRANE PROTEIN TVP38-RELATED"/>
    <property type="match status" value="1"/>
</dbReference>
<feature type="domain" description="VTT" evidence="7">
    <location>
        <begin position="71"/>
        <end position="189"/>
    </location>
</feature>
<organism evidence="8 9">
    <name type="scientific">Syntrophotalea carbinolica (strain DSM 2380 / NBRC 103641 / GraBd1)</name>
    <name type="common">Pelobacter carbinolicus</name>
    <dbReference type="NCBI Taxonomy" id="338963"/>
    <lineage>
        <taxon>Bacteria</taxon>
        <taxon>Pseudomonadati</taxon>
        <taxon>Thermodesulfobacteriota</taxon>
        <taxon>Desulfuromonadia</taxon>
        <taxon>Desulfuromonadales</taxon>
        <taxon>Syntrophotaleaceae</taxon>
        <taxon>Syntrophotalea</taxon>
    </lineage>
</organism>
<dbReference type="PANTHER" id="PTHR12677:SF59">
    <property type="entry name" value="GOLGI APPARATUS MEMBRANE PROTEIN TVP38-RELATED"/>
    <property type="match status" value="1"/>
</dbReference>
<evidence type="ECO:0000256" key="4">
    <source>
        <dbReference type="ARBA" id="ARBA00022989"/>
    </source>
</evidence>